<dbReference type="PANTHER" id="PTHR30520:SF6">
    <property type="entry name" value="FORMATE_NITRATE FAMILY TRANSPORTER (EUROFUNG)"/>
    <property type="match status" value="1"/>
</dbReference>
<evidence type="ECO:0000256" key="13">
    <source>
        <dbReference type="ARBA" id="ARBA00049735"/>
    </source>
</evidence>
<dbReference type="InterPro" id="IPR000292">
    <property type="entry name" value="For/NO2_transpt"/>
</dbReference>
<reference evidence="17 18" key="1">
    <citation type="submission" date="2016-05" db="EMBL/GenBank/DDBJ databases">
        <authorList>
            <person name="Naeem Raeece"/>
        </authorList>
    </citation>
    <scope>NUCLEOTIDE SEQUENCE [LARGE SCALE GENOMIC DNA]</scope>
</reference>
<comment type="catalytic activity">
    <reaction evidence="10">
        <text>formate(in) + H(+)(in) = formate(out) + H(+)(out)</text>
        <dbReference type="Rhea" id="RHEA:80887"/>
        <dbReference type="ChEBI" id="CHEBI:15378"/>
        <dbReference type="ChEBI" id="CHEBI:15740"/>
    </reaction>
</comment>
<feature type="transmembrane region" description="Helical" evidence="14">
    <location>
        <begin position="100"/>
        <end position="122"/>
    </location>
</feature>
<keyword evidence="6 14" id="KW-1133">Transmembrane helix</keyword>
<evidence type="ECO:0000256" key="6">
    <source>
        <dbReference type="ARBA" id="ARBA00022989"/>
    </source>
</evidence>
<dbReference type="EMBL" id="FLQV01000305">
    <property type="protein sequence ID" value="SBS89400.1"/>
    <property type="molecule type" value="Genomic_DNA"/>
</dbReference>
<evidence type="ECO:0000256" key="1">
    <source>
        <dbReference type="ARBA" id="ARBA00004128"/>
    </source>
</evidence>
<feature type="transmembrane region" description="Helical" evidence="14">
    <location>
        <begin position="143"/>
        <end position="165"/>
    </location>
</feature>
<evidence type="ECO:0000256" key="3">
    <source>
        <dbReference type="ARBA" id="ARBA00011255"/>
    </source>
</evidence>
<protein>
    <recommendedName>
        <fullName evidence="13">Formate-nitrite transporter</fullName>
    </recommendedName>
</protein>
<dbReference type="GO" id="GO:0015513">
    <property type="term" value="F:high-affinity secondary active nitrite transmembrane transporter activity"/>
    <property type="evidence" value="ECO:0007669"/>
    <property type="project" value="TreeGrafter"/>
</dbReference>
<proteinExistence type="inferred from homology"/>
<dbReference type="PROSITE" id="PS01006">
    <property type="entry name" value="FORMATE_NITRITE_TP_2"/>
    <property type="match status" value="1"/>
</dbReference>
<dbReference type="PANTHER" id="PTHR30520">
    <property type="entry name" value="FORMATE TRANSPORTER-RELATED"/>
    <property type="match status" value="1"/>
</dbReference>
<comment type="subcellular location">
    <subcellularLocation>
        <location evidence="2">Cell membrane</location>
        <topology evidence="2">Multi-pass membrane protein</topology>
    </subcellularLocation>
    <subcellularLocation>
        <location evidence="1">Vacuole membrane</location>
        <topology evidence="1">Multi-pass membrane protein</topology>
    </subcellularLocation>
</comment>
<comment type="catalytic activity">
    <reaction evidence="11">
        <text>acetate(out) + H(+)(out) = acetate(in) + H(+)(in)</text>
        <dbReference type="Rhea" id="RHEA:71803"/>
        <dbReference type="ChEBI" id="CHEBI:15378"/>
        <dbReference type="ChEBI" id="CHEBI:30089"/>
    </reaction>
</comment>
<comment type="subunit">
    <text evidence="3">Homopentamer.</text>
</comment>
<evidence type="ECO:0000256" key="14">
    <source>
        <dbReference type="SAM" id="Phobius"/>
    </source>
</evidence>
<comment type="catalytic activity">
    <reaction evidence="9">
        <text>pyruvate(out) + H(+)(out) = pyruvate(in) + H(+)(in)</text>
        <dbReference type="Rhea" id="RHEA:64720"/>
        <dbReference type="ChEBI" id="CHEBI:15361"/>
        <dbReference type="ChEBI" id="CHEBI:15378"/>
    </reaction>
</comment>
<dbReference type="NCBIfam" id="TIGR00790">
    <property type="entry name" value="fnt"/>
    <property type="match status" value="1"/>
</dbReference>
<name>A0A1A8VR61_PLAOA</name>
<keyword evidence="7 14" id="KW-0472">Membrane</keyword>
<dbReference type="Gene3D" id="1.20.1080.10">
    <property type="entry name" value="Glycerol uptake facilitator protein"/>
    <property type="match status" value="1"/>
</dbReference>
<evidence type="ECO:0000256" key="9">
    <source>
        <dbReference type="ARBA" id="ARBA00047693"/>
    </source>
</evidence>
<dbReference type="GO" id="GO:0015707">
    <property type="term" value="P:nitrite transport"/>
    <property type="evidence" value="ECO:0007669"/>
    <property type="project" value="TreeGrafter"/>
</dbReference>
<gene>
    <name evidence="16" type="ORF">POVCU1_016520</name>
    <name evidence="15" type="ORF">POVCU2_0018370</name>
</gene>
<evidence type="ECO:0000256" key="11">
    <source>
        <dbReference type="ARBA" id="ARBA00049088"/>
    </source>
</evidence>
<evidence type="ECO:0000313" key="16">
    <source>
        <dbReference type="EMBL" id="SBS89400.1"/>
    </source>
</evidence>
<feature type="transmembrane region" description="Helical" evidence="14">
    <location>
        <begin position="275"/>
        <end position="298"/>
    </location>
</feature>
<evidence type="ECO:0000313" key="17">
    <source>
        <dbReference type="Proteomes" id="UP000078546"/>
    </source>
</evidence>
<evidence type="ECO:0000313" key="18">
    <source>
        <dbReference type="Proteomes" id="UP000078560"/>
    </source>
</evidence>
<feature type="transmembrane region" description="Helical" evidence="14">
    <location>
        <begin position="233"/>
        <end position="255"/>
    </location>
</feature>
<dbReference type="InterPro" id="IPR023271">
    <property type="entry name" value="Aquaporin-like"/>
</dbReference>
<dbReference type="InterPro" id="IPR024002">
    <property type="entry name" value="For/NO2_transpt_CS"/>
</dbReference>
<dbReference type="Pfam" id="PF01226">
    <property type="entry name" value="Form_Nir_trans"/>
    <property type="match status" value="1"/>
</dbReference>
<comment type="similarity">
    <text evidence="12">Belongs to the FNT transporter (TC 1.A.16) family.</text>
</comment>
<reference evidence="15" key="2">
    <citation type="submission" date="2016-05" db="EMBL/GenBank/DDBJ databases">
        <authorList>
            <person name="Lavstsen T."/>
            <person name="Jespersen J.S."/>
        </authorList>
    </citation>
    <scope>NUCLEOTIDE SEQUENCE [LARGE SCALE GENOMIC DNA]</scope>
</reference>
<dbReference type="EMBL" id="FLQU01000238">
    <property type="protein sequence ID" value="SBS83001.1"/>
    <property type="molecule type" value="Genomic_DNA"/>
</dbReference>
<evidence type="ECO:0000313" key="15">
    <source>
        <dbReference type="EMBL" id="SBS83001.1"/>
    </source>
</evidence>
<evidence type="ECO:0000256" key="12">
    <source>
        <dbReference type="ARBA" id="ARBA00049660"/>
    </source>
</evidence>
<evidence type="ECO:0000256" key="7">
    <source>
        <dbReference type="ARBA" id="ARBA00023136"/>
    </source>
</evidence>
<keyword evidence="4" id="KW-0813">Transport</keyword>
<dbReference type="Proteomes" id="UP000078560">
    <property type="component" value="Unassembled WGS sequence"/>
</dbReference>
<evidence type="ECO:0000256" key="5">
    <source>
        <dbReference type="ARBA" id="ARBA00022692"/>
    </source>
</evidence>
<sequence>MPKSNTKYVIDPLSVKTSCSSEESYIRCVEYGKSKAHYSSLILLAKAILAGVFVGVCAHASGIAGSAISPVHVRSVVQSRKCGLFYYHKLREYVGASMSAFVYGFTFPIAFLCIICTGSDLFTGNTLAVTTALLHGKVSCLEYVRVMCISLFGNYVGAVSFAFFVSYGSGAFHKKEQVDKNHIFQFLNDIAVKKVNHTFVECICLAIGCNIFVCLAVYFVLSIKDGSGMVFSVFFAVYAFAIAGYEHIIANIYTLNISLMIDTEVSFTQVYFKNLLPTLIGNYIAGALVLACPLFFIYRSYYINYEKMNEPSGGSLRSISIEMKNDGGAT</sequence>
<evidence type="ECO:0000256" key="10">
    <source>
        <dbReference type="ARBA" id="ARBA00049016"/>
    </source>
</evidence>
<keyword evidence="5 14" id="KW-0812">Transmembrane</keyword>
<evidence type="ECO:0000256" key="2">
    <source>
        <dbReference type="ARBA" id="ARBA00004651"/>
    </source>
</evidence>
<evidence type="ECO:0000256" key="8">
    <source>
        <dbReference type="ARBA" id="ARBA00034245"/>
    </source>
</evidence>
<dbReference type="AlphaFoldDB" id="A0A1A8VR61"/>
<accession>A0A1A8VR61</accession>
<dbReference type="GO" id="GO:0005774">
    <property type="term" value="C:vacuolar membrane"/>
    <property type="evidence" value="ECO:0007669"/>
    <property type="project" value="UniProtKB-SubCell"/>
</dbReference>
<organism evidence="15 18">
    <name type="scientific">Plasmodium ovale curtisi</name>
    <dbReference type="NCBI Taxonomy" id="864141"/>
    <lineage>
        <taxon>Eukaryota</taxon>
        <taxon>Sar</taxon>
        <taxon>Alveolata</taxon>
        <taxon>Apicomplexa</taxon>
        <taxon>Aconoidasida</taxon>
        <taxon>Haemosporida</taxon>
        <taxon>Plasmodiidae</taxon>
        <taxon>Plasmodium</taxon>
        <taxon>Plasmodium (Plasmodium)</taxon>
    </lineage>
</organism>
<dbReference type="Proteomes" id="UP000078546">
    <property type="component" value="Unassembled WGS sequence"/>
</dbReference>
<feature type="transmembrane region" description="Helical" evidence="14">
    <location>
        <begin position="198"/>
        <end position="221"/>
    </location>
</feature>
<evidence type="ECO:0000256" key="4">
    <source>
        <dbReference type="ARBA" id="ARBA00022448"/>
    </source>
</evidence>
<feature type="transmembrane region" description="Helical" evidence="14">
    <location>
        <begin position="43"/>
        <end position="68"/>
    </location>
</feature>
<dbReference type="GO" id="GO:0005886">
    <property type="term" value="C:plasma membrane"/>
    <property type="evidence" value="ECO:0007669"/>
    <property type="project" value="UniProtKB-SubCell"/>
</dbReference>
<comment type="catalytic activity">
    <reaction evidence="8">
        <text>(S)-lactate(in) + H(+)(in) = (S)-lactate(out) + H(+)(out)</text>
        <dbReference type="Rhea" id="RHEA:29415"/>
        <dbReference type="ChEBI" id="CHEBI:15378"/>
        <dbReference type="ChEBI" id="CHEBI:16651"/>
    </reaction>
</comment>